<feature type="short sequence motif" description="Q motif" evidence="16">
    <location>
        <begin position="363"/>
        <end position="391"/>
    </location>
</feature>
<evidence type="ECO:0000256" key="8">
    <source>
        <dbReference type="ARBA" id="ARBA00023187"/>
    </source>
</evidence>
<protein>
    <recommendedName>
        <fullName evidence="14">Probable ATP-dependent RNA helicase DDX23</fullName>
        <ecNumber evidence="2">3.6.4.13</ecNumber>
    </recommendedName>
    <alternativeName>
        <fullName evidence="15">DEAD box protein 23</fullName>
    </alternativeName>
</protein>
<dbReference type="InterPro" id="IPR011545">
    <property type="entry name" value="DEAD/DEAH_box_helicase_dom"/>
</dbReference>
<evidence type="ECO:0000256" key="6">
    <source>
        <dbReference type="ARBA" id="ARBA00022806"/>
    </source>
</evidence>
<feature type="domain" description="Helicase ATP-binding" evidence="19">
    <location>
        <begin position="394"/>
        <end position="598"/>
    </location>
</feature>
<dbReference type="SMART" id="SM00490">
    <property type="entry name" value="HELICc"/>
    <property type="match status" value="1"/>
</dbReference>
<evidence type="ECO:0000259" key="19">
    <source>
        <dbReference type="PROSITE" id="PS51192"/>
    </source>
</evidence>
<comment type="function">
    <text evidence="12">Involved in pre-mRNA splicing and its phosphorylated form (by SRPK2) is required for spliceosomal B complex formation. Independently of its spliceosome formation function, required for the suppression of incorrect R-loops formed during transcription; R-loops are composed of a DNA:RNA hybrid and the associated non-template single-stranded DNA.</text>
</comment>
<evidence type="ECO:0000256" key="14">
    <source>
        <dbReference type="ARBA" id="ARBA00072905"/>
    </source>
</evidence>
<dbReference type="Pfam" id="PF25430">
    <property type="entry name" value="DDX23"/>
    <property type="match status" value="1"/>
</dbReference>
<keyword evidence="5 17" id="KW-0378">Hydrolase</keyword>
<name>A0A8E0VFT3_9TREM</name>
<feature type="non-terminal residue" evidence="22">
    <location>
        <position position="1"/>
    </location>
</feature>
<dbReference type="EC" id="3.6.4.13" evidence="2"/>
<dbReference type="PANTHER" id="PTHR47958">
    <property type="entry name" value="ATP-DEPENDENT RNA HELICASE DBP3"/>
    <property type="match status" value="1"/>
</dbReference>
<evidence type="ECO:0000256" key="7">
    <source>
        <dbReference type="ARBA" id="ARBA00022840"/>
    </source>
</evidence>
<dbReference type="OrthoDB" id="196131at2759"/>
<dbReference type="InterPro" id="IPR014001">
    <property type="entry name" value="Helicase_ATP-bd"/>
</dbReference>
<dbReference type="PROSITE" id="PS51192">
    <property type="entry name" value="HELICASE_ATP_BIND_1"/>
    <property type="match status" value="1"/>
</dbReference>
<reference evidence="22" key="1">
    <citation type="submission" date="2019-05" db="EMBL/GenBank/DDBJ databases">
        <title>Annotation for the trematode Fasciolopsis buski.</title>
        <authorList>
            <person name="Choi Y.-J."/>
        </authorList>
    </citation>
    <scope>NUCLEOTIDE SEQUENCE</scope>
    <source>
        <strain evidence="22">HT</strain>
        <tissue evidence="22">Whole worm</tissue>
    </source>
</reference>
<evidence type="ECO:0000259" key="20">
    <source>
        <dbReference type="PROSITE" id="PS51194"/>
    </source>
</evidence>
<evidence type="ECO:0000256" key="12">
    <source>
        <dbReference type="ARBA" id="ARBA00055288"/>
    </source>
</evidence>
<keyword evidence="4 17" id="KW-0547">Nucleotide-binding</keyword>
<dbReference type="InterPro" id="IPR014014">
    <property type="entry name" value="RNA_helicase_DEAD_Q_motif"/>
</dbReference>
<evidence type="ECO:0000256" key="9">
    <source>
        <dbReference type="ARBA" id="ARBA00023242"/>
    </source>
</evidence>
<evidence type="ECO:0000256" key="15">
    <source>
        <dbReference type="ARBA" id="ARBA00075448"/>
    </source>
</evidence>
<keyword evidence="3" id="KW-0507">mRNA processing</keyword>
<dbReference type="Gene3D" id="3.40.50.300">
    <property type="entry name" value="P-loop containing nucleotide triphosphate hydrolases"/>
    <property type="match status" value="2"/>
</dbReference>
<feature type="compositionally biased region" description="Basic and acidic residues" evidence="18">
    <location>
        <begin position="209"/>
        <end position="218"/>
    </location>
</feature>
<dbReference type="Pfam" id="PF00270">
    <property type="entry name" value="DEAD"/>
    <property type="match status" value="1"/>
</dbReference>
<keyword evidence="8" id="KW-0508">mRNA splicing</keyword>
<dbReference type="EMBL" id="LUCM01011709">
    <property type="protein sequence ID" value="KAA0183567.1"/>
    <property type="molecule type" value="Genomic_DNA"/>
</dbReference>
<dbReference type="SUPFAM" id="SSF52540">
    <property type="entry name" value="P-loop containing nucleoside triphosphate hydrolases"/>
    <property type="match status" value="1"/>
</dbReference>
<dbReference type="CDD" id="cd17945">
    <property type="entry name" value="DEADc_DDX23"/>
    <property type="match status" value="1"/>
</dbReference>
<evidence type="ECO:0000256" key="16">
    <source>
        <dbReference type="PROSITE-ProRule" id="PRU00552"/>
    </source>
</evidence>
<dbReference type="GO" id="GO:0003724">
    <property type="term" value="F:RNA helicase activity"/>
    <property type="evidence" value="ECO:0007669"/>
    <property type="project" value="UniProtKB-EC"/>
</dbReference>
<dbReference type="Proteomes" id="UP000728185">
    <property type="component" value="Unassembled WGS sequence"/>
</dbReference>
<dbReference type="FunFam" id="3.40.50.300:FF:000322">
    <property type="entry name" value="probable ATP-dependent RNA helicase DDX23"/>
    <property type="match status" value="1"/>
</dbReference>
<keyword evidence="6 17" id="KW-0347">Helicase</keyword>
<comment type="similarity">
    <text evidence="10">Belongs to the DEAD box helicase family. DDX23/PRP28 subfamily.</text>
</comment>
<feature type="compositionally biased region" description="Basic and acidic residues" evidence="18">
    <location>
        <begin position="11"/>
        <end position="36"/>
    </location>
</feature>
<evidence type="ECO:0000256" key="4">
    <source>
        <dbReference type="ARBA" id="ARBA00022741"/>
    </source>
</evidence>
<proteinExistence type="inferred from homology"/>
<evidence type="ECO:0000256" key="18">
    <source>
        <dbReference type="SAM" id="MobiDB-lite"/>
    </source>
</evidence>
<dbReference type="PROSITE" id="PS51195">
    <property type="entry name" value="Q_MOTIF"/>
    <property type="match status" value="1"/>
</dbReference>
<gene>
    <name evidence="22" type="ORF">FBUS_04410</name>
</gene>
<feature type="domain" description="Helicase C-terminal" evidence="20">
    <location>
        <begin position="609"/>
        <end position="770"/>
    </location>
</feature>
<keyword evidence="23" id="KW-1185">Reference proteome</keyword>
<evidence type="ECO:0000256" key="13">
    <source>
        <dbReference type="ARBA" id="ARBA00062365"/>
    </source>
</evidence>
<keyword evidence="9" id="KW-0539">Nucleus</keyword>
<dbReference type="InterPro" id="IPR000629">
    <property type="entry name" value="RNA-helicase_DEAD-box_CS"/>
</dbReference>
<dbReference type="GO" id="GO:0016787">
    <property type="term" value="F:hydrolase activity"/>
    <property type="evidence" value="ECO:0007669"/>
    <property type="project" value="UniProtKB-KW"/>
</dbReference>
<feature type="compositionally biased region" description="Acidic residues" evidence="18">
    <location>
        <begin position="1"/>
        <end position="10"/>
    </location>
</feature>
<comment type="subcellular location">
    <subcellularLocation>
        <location evidence="1">Nucleus</location>
    </subcellularLocation>
</comment>
<evidence type="ECO:0000313" key="23">
    <source>
        <dbReference type="Proteomes" id="UP000728185"/>
    </source>
</evidence>
<dbReference type="InterPro" id="IPR001650">
    <property type="entry name" value="Helicase_C-like"/>
</dbReference>
<organism evidence="22 23">
    <name type="scientific">Fasciolopsis buskii</name>
    <dbReference type="NCBI Taxonomy" id="27845"/>
    <lineage>
        <taxon>Eukaryota</taxon>
        <taxon>Metazoa</taxon>
        <taxon>Spiralia</taxon>
        <taxon>Lophotrochozoa</taxon>
        <taxon>Platyhelminthes</taxon>
        <taxon>Trematoda</taxon>
        <taxon>Digenea</taxon>
        <taxon>Plagiorchiida</taxon>
        <taxon>Echinostomata</taxon>
        <taxon>Echinostomatoidea</taxon>
        <taxon>Fasciolidae</taxon>
        <taxon>Fasciolopsis</taxon>
    </lineage>
</organism>
<feature type="domain" description="DEAD-box RNA helicase Q" evidence="21">
    <location>
        <begin position="363"/>
        <end position="391"/>
    </location>
</feature>
<dbReference type="SMART" id="SM00487">
    <property type="entry name" value="DEXDc"/>
    <property type="match status" value="1"/>
</dbReference>
<comment type="catalytic activity">
    <reaction evidence="11">
        <text>ATP + H2O = ADP + phosphate + H(+)</text>
        <dbReference type="Rhea" id="RHEA:13065"/>
        <dbReference type="ChEBI" id="CHEBI:15377"/>
        <dbReference type="ChEBI" id="CHEBI:15378"/>
        <dbReference type="ChEBI" id="CHEBI:30616"/>
        <dbReference type="ChEBI" id="CHEBI:43474"/>
        <dbReference type="ChEBI" id="CHEBI:456216"/>
        <dbReference type="EC" id="3.6.4.13"/>
    </reaction>
</comment>
<evidence type="ECO:0000259" key="21">
    <source>
        <dbReference type="PROSITE" id="PS51195"/>
    </source>
</evidence>
<dbReference type="InterPro" id="IPR027417">
    <property type="entry name" value="P-loop_NTPase"/>
</dbReference>
<evidence type="ECO:0000256" key="5">
    <source>
        <dbReference type="ARBA" id="ARBA00022801"/>
    </source>
</evidence>
<dbReference type="GO" id="GO:0003676">
    <property type="term" value="F:nucleic acid binding"/>
    <property type="evidence" value="ECO:0007669"/>
    <property type="project" value="InterPro"/>
</dbReference>
<keyword evidence="7 17" id="KW-0067">ATP-binding</keyword>
<dbReference type="GO" id="GO:0005634">
    <property type="term" value="C:nucleus"/>
    <property type="evidence" value="ECO:0007669"/>
    <property type="project" value="UniProtKB-SubCell"/>
</dbReference>
<evidence type="ECO:0000256" key="17">
    <source>
        <dbReference type="RuleBase" id="RU000492"/>
    </source>
</evidence>
<dbReference type="PROSITE" id="PS00039">
    <property type="entry name" value="DEAD_ATP_HELICASE"/>
    <property type="match status" value="1"/>
</dbReference>
<feature type="compositionally biased region" description="Basic and acidic residues" evidence="18">
    <location>
        <begin position="170"/>
        <end position="190"/>
    </location>
</feature>
<feature type="region of interest" description="Disordered" evidence="18">
    <location>
        <begin position="1"/>
        <end position="93"/>
    </location>
</feature>
<dbReference type="CDD" id="cd18787">
    <property type="entry name" value="SF2_C_DEAD"/>
    <property type="match status" value="1"/>
</dbReference>
<accession>A0A8E0VFT3</accession>
<evidence type="ECO:0000256" key="11">
    <source>
        <dbReference type="ARBA" id="ARBA00047984"/>
    </source>
</evidence>
<dbReference type="InterPro" id="IPR057479">
    <property type="entry name" value="PRP28/DDX23-like_helical"/>
</dbReference>
<evidence type="ECO:0000256" key="10">
    <source>
        <dbReference type="ARBA" id="ARBA00037954"/>
    </source>
</evidence>
<dbReference type="Pfam" id="PF00271">
    <property type="entry name" value="Helicase_C"/>
    <property type="match status" value="1"/>
</dbReference>
<comment type="caution">
    <text evidence="22">The sequence shown here is derived from an EMBL/GenBank/DDBJ whole genome shotgun (WGS) entry which is preliminary data.</text>
</comment>
<dbReference type="FunFam" id="3.40.50.300:FF:000520">
    <property type="entry name" value="probable ATP-dependent RNA helicase DDX23"/>
    <property type="match status" value="1"/>
</dbReference>
<evidence type="ECO:0000256" key="2">
    <source>
        <dbReference type="ARBA" id="ARBA00012552"/>
    </source>
</evidence>
<sequence length="793" mass="90165">SKLEEESDEEPPAKKPKEESLTDTSAVRENEFERSKTNSSNVYREHSPVRSLSSSKDRRSAVETSPKPPITNNVSAEFRKPLPPHQPVKSDARLEVGVAGDKKAPPAKKVPISLEDLIAKKKAEEAEQVKPKFISKEERQAEALRRRQMEVQAQRERQLADLKKQTEYLEQAREAERSKRPEYIERDYRRARGRGITGKPPNESQGQRNAEKDETKEMEAIKERYLGQKRLTKRRQRRLNERKFVFDWDAAEDTSQDYNPLYKEKHQIQFFGRGHIGGIDIKQQKKEIGRFYARLLGERRSDTQKVQEEKRLVGVARREAKQKWDDRHWSEKSLSQMTERDWRIFREDYGIATKGGNIPCPIRSWDEMGGSPELLQVIRKVGYTEPTPIQRQAIPIGLQNRDIIGVAETGSGKTAAFLIPLLNWIQRLPKLERMEDTEQGPYAIIMAPTRELAQQIEEETVKFGRPLGIKTVSLIGGLSREDQALKLRMGAEIVIATPGRLNDVLENRYLVLNQCTYVVLDEADKMIDMGFEPEVNNILSYLPVTNEKPDTEDAEDDDKLLSNFATKHKYRQTVMFTATMPPSVERLARSYLRRPAVVYIGSAGKPTERVEQIVYMVSEQEKRKKLLQILNGGIDPPVIIFVNQKKGADMLAKGLEKLGHSAVVLHGGKNQEQREYALSSLKSGQKEILVATDVAGRGIDIKDVSLVINYDMSKTIDDYVHRIGRTGRAGKSGTAITLLTKEDTPVYYDLKQLLLQSPVSTCPHDLANHPDAQTKPGIAAAKKRRADETVYIT</sequence>
<dbReference type="GO" id="GO:0005524">
    <property type="term" value="F:ATP binding"/>
    <property type="evidence" value="ECO:0007669"/>
    <property type="project" value="UniProtKB-KW"/>
</dbReference>
<dbReference type="GO" id="GO:0000398">
    <property type="term" value="P:mRNA splicing, via spliceosome"/>
    <property type="evidence" value="ECO:0007669"/>
    <property type="project" value="UniProtKB-ARBA"/>
</dbReference>
<dbReference type="PROSITE" id="PS51194">
    <property type="entry name" value="HELICASE_CTER"/>
    <property type="match status" value="1"/>
</dbReference>
<evidence type="ECO:0000313" key="22">
    <source>
        <dbReference type="EMBL" id="KAA0183567.1"/>
    </source>
</evidence>
<evidence type="ECO:0000256" key="3">
    <source>
        <dbReference type="ARBA" id="ARBA00022664"/>
    </source>
</evidence>
<feature type="region of interest" description="Disordered" evidence="18">
    <location>
        <begin position="170"/>
        <end position="218"/>
    </location>
</feature>
<comment type="subunit">
    <text evidence="13">The phosphorylated form (by SRPK2) is a component of the U4/U6-U5 tri-snRNP complex composed of the U4, U6 and U5 snRNAs and at least PRPF3, PRPF4, PRPF6, PRPF8, PRPF31, SNRNP200, TXNL4A, WDR57, SNRNP40, DDX23, CD2BP2, PPIH, SNU13, EFTUD2, SART1 and USP39. Identified in the spliceosome C complex. Interacts with ERBB4. Interacts with ERCC6.</text>
</comment>
<evidence type="ECO:0000256" key="1">
    <source>
        <dbReference type="ARBA" id="ARBA00004123"/>
    </source>
</evidence>
<dbReference type="AlphaFoldDB" id="A0A8E0VFT3"/>